<keyword evidence="3" id="KW-0808">Transferase</keyword>
<sequence length="440" mass="48672">MTEKTRSSRFGSILCLVAALYFFGVVAYALMNSAEFANGTARLIRYILAPGAIGLVLALCAVFLSDEGRLTVGVSAVSLLAALFAFEAYLTIKIIPGRLGLVGFVGDDVSVEEYKENLPPGRTMKHVNDELDTQLLESAYLAPMPGDKMLLCSVLGEPVTYTPDRLGFRNPPSVFENDVNVMLLGDSFSEGFCLREGEHLADKLRQDIPSLLNTGHRGIGPLYQLAVLGRYGPEFQPDLTIFSFFAGNDWRNLERELEKPWLREALDPAVDFGPIEHPDQSELTAPVISGWWAETTLSWGDYLRAQRVFRNFLALQKTAEILGIHYPKATDENPVFADVLIRAKQITSQWDGEIVIVYVPTVSRYMGLVAQPFIHDPLRVLVKDAAAQAGLDVIDLTDVIEMQEDPASYYAPDSHFNEAGAELAARAITEGLRQRNLIEQ</sequence>
<feature type="domain" description="AlgX/AlgJ SGNH hydrolase-like" evidence="8">
    <location>
        <begin position="382"/>
        <end position="437"/>
    </location>
</feature>
<evidence type="ECO:0000256" key="7">
    <source>
        <dbReference type="SAM" id="Phobius"/>
    </source>
</evidence>
<dbReference type="SUPFAM" id="SSF52266">
    <property type="entry name" value="SGNH hydrolase"/>
    <property type="match status" value="1"/>
</dbReference>
<dbReference type="GO" id="GO:0042121">
    <property type="term" value="P:alginic acid biosynthetic process"/>
    <property type="evidence" value="ECO:0007669"/>
    <property type="project" value="UniProtKB-KW"/>
</dbReference>
<dbReference type="InterPro" id="IPR031811">
    <property type="entry name" value="ALGX/ALGJ_SGNH-like"/>
</dbReference>
<feature type="transmembrane region" description="Helical" evidence="7">
    <location>
        <begin position="12"/>
        <end position="31"/>
    </location>
</feature>
<keyword evidence="5" id="KW-0574">Periplasm</keyword>
<feature type="transmembrane region" description="Helical" evidence="7">
    <location>
        <begin position="71"/>
        <end position="92"/>
    </location>
</feature>
<gene>
    <name evidence="9" type="ORF">SAMN06265380_103108</name>
</gene>
<comment type="subcellular location">
    <subcellularLocation>
        <location evidence="1">Periplasm</location>
    </subcellularLocation>
</comment>
<dbReference type="Pfam" id="PF16822">
    <property type="entry name" value="ALGX"/>
    <property type="match status" value="1"/>
</dbReference>
<evidence type="ECO:0000256" key="5">
    <source>
        <dbReference type="ARBA" id="ARBA00022764"/>
    </source>
</evidence>
<keyword evidence="7" id="KW-0472">Membrane</keyword>
<dbReference type="AlphaFoldDB" id="A0A521CQH9"/>
<evidence type="ECO:0000256" key="3">
    <source>
        <dbReference type="ARBA" id="ARBA00022679"/>
    </source>
</evidence>
<keyword evidence="10" id="KW-1185">Reference proteome</keyword>
<feature type="transmembrane region" description="Helical" evidence="7">
    <location>
        <begin position="43"/>
        <end position="64"/>
    </location>
</feature>
<evidence type="ECO:0000256" key="4">
    <source>
        <dbReference type="ARBA" id="ARBA00022729"/>
    </source>
</evidence>
<dbReference type="GO" id="GO:0016788">
    <property type="term" value="F:hydrolase activity, acting on ester bonds"/>
    <property type="evidence" value="ECO:0007669"/>
    <property type="project" value="UniProtKB-ARBA"/>
</dbReference>
<proteinExistence type="predicted"/>
<accession>A0A521CQH9</accession>
<evidence type="ECO:0000256" key="6">
    <source>
        <dbReference type="ARBA" id="ARBA00022841"/>
    </source>
</evidence>
<keyword evidence="4" id="KW-0732">Signal</keyword>
<reference evidence="9 10" key="1">
    <citation type="submission" date="2017-05" db="EMBL/GenBank/DDBJ databases">
        <authorList>
            <person name="Varghese N."/>
            <person name="Submissions S."/>
        </authorList>
    </citation>
    <scope>NUCLEOTIDE SEQUENCE [LARGE SCALE GENOMIC DNA]</scope>
    <source>
        <strain evidence="9 10">DSM 28009</strain>
    </source>
</reference>
<keyword evidence="9" id="KW-0378">Hydrolase</keyword>
<evidence type="ECO:0000259" key="8">
    <source>
        <dbReference type="Pfam" id="PF16822"/>
    </source>
</evidence>
<dbReference type="EMBL" id="FXTE01000003">
    <property type="protein sequence ID" value="SMO60920.1"/>
    <property type="molecule type" value="Genomic_DNA"/>
</dbReference>
<organism evidence="9 10">
    <name type="scientific">Ruegeria faecimaris</name>
    <dbReference type="NCBI Taxonomy" id="686389"/>
    <lineage>
        <taxon>Bacteria</taxon>
        <taxon>Pseudomonadati</taxon>
        <taxon>Pseudomonadota</taxon>
        <taxon>Alphaproteobacteria</taxon>
        <taxon>Rhodobacterales</taxon>
        <taxon>Roseobacteraceae</taxon>
        <taxon>Ruegeria</taxon>
    </lineage>
</organism>
<dbReference type="Gene3D" id="3.40.50.1110">
    <property type="entry name" value="SGNH hydrolase"/>
    <property type="match status" value="1"/>
</dbReference>
<dbReference type="Proteomes" id="UP000319555">
    <property type="component" value="Unassembled WGS sequence"/>
</dbReference>
<protein>
    <submittedName>
        <fullName evidence="9">GDSL-like Lipase/Acylhydrolase family protein</fullName>
    </submittedName>
</protein>
<keyword evidence="7" id="KW-0812">Transmembrane</keyword>
<comment type="pathway">
    <text evidence="2">Glycan biosynthesis; alginate biosynthesis.</text>
</comment>
<dbReference type="InterPro" id="IPR036514">
    <property type="entry name" value="SGNH_hydro_sf"/>
</dbReference>
<evidence type="ECO:0000256" key="1">
    <source>
        <dbReference type="ARBA" id="ARBA00004418"/>
    </source>
</evidence>
<keyword evidence="7" id="KW-1133">Transmembrane helix</keyword>
<evidence type="ECO:0000256" key="2">
    <source>
        <dbReference type="ARBA" id="ARBA00005182"/>
    </source>
</evidence>
<dbReference type="GO" id="GO:0016740">
    <property type="term" value="F:transferase activity"/>
    <property type="evidence" value="ECO:0007669"/>
    <property type="project" value="UniProtKB-KW"/>
</dbReference>
<keyword evidence="6" id="KW-0016">Alginate biosynthesis</keyword>
<evidence type="ECO:0000313" key="9">
    <source>
        <dbReference type="EMBL" id="SMO60920.1"/>
    </source>
</evidence>
<dbReference type="RefSeq" id="WP_185956662.1">
    <property type="nucleotide sequence ID" value="NZ_FXTE01000003.1"/>
</dbReference>
<name>A0A521CQH9_9RHOB</name>
<evidence type="ECO:0000313" key="10">
    <source>
        <dbReference type="Proteomes" id="UP000319555"/>
    </source>
</evidence>
<dbReference type="GO" id="GO:0042597">
    <property type="term" value="C:periplasmic space"/>
    <property type="evidence" value="ECO:0007669"/>
    <property type="project" value="UniProtKB-SubCell"/>
</dbReference>